<dbReference type="AlphaFoldDB" id="A0A6S7JDY5"/>
<dbReference type="PANTHER" id="PTHR37984:SF7">
    <property type="entry name" value="INTEGRASE CATALYTIC DOMAIN-CONTAINING PROTEIN"/>
    <property type="match status" value="1"/>
</dbReference>
<organism evidence="2 3">
    <name type="scientific">Paramuricea clavata</name>
    <name type="common">Red gorgonian</name>
    <name type="synonym">Violescent sea-whip</name>
    <dbReference type="NCBI Taxonomy" id="317549"/>
    <lineage>
        <taxon>Eukaryota</taxon>
        <taxon>Metazoa</taxon>
        <taxon>Cnidaria</taxon>
        <taxon>Anthozoa</taxon>
        <taxon>Octocorallia</taxon>
        <taxon>Malacalcyonacea</taxon>
        <taxon>Plexauridae</taxon>
        <taxon>Paramuricea</taxon>
    </lineage>
</organism>
<name>A0A6S7JDY5_PARCT</name>
<dbReference type="Pfam" id="PF00078">
    <property type="entry name" value="RVT_1"/>
    <property type="match status" value="1"/>
</dbReference>
<dbReference type="Gene3D" id="3.10.10.10">
    <property type="entry name" value="HIV Type 1 Reverse Transcriptase, subunit A, domain 1"/>
    <property type="match status" value="1"/>
</dbReference>
<keyword evidence="3" id="KW-1185">Reference proteome</keyword>
<protein>
    <recommendedName>
        <fullName evidence="1">Reverse transcriptase domain-containing protein</fullName>
    </recommendedName>
</protein>
<sequence>MVANGIITKINEGEPTRWVNSLVYKRKQNRRLYLDPKDLNTAILREHHAIPTLEEILPKLHKAKFFSIFDAKCDYWNVVLDEEASYLATFNSPFGSYRFKRMPFGLNLSQEIFQQRSTKHSKDVEALTADGPTDQEQRTTDILGSGHLYGTIHPESHHTASLRQLLKKESKFAWDASQQDVFDRIKNLNSEEVRLTYFDPKKGTVMPFDASTKGLGATLL</sequence>
<evidence type="ECO:0000259" key="1">
    <source>
        <dbReference type="Pfam" id="PF00078"/>
    </source>
</evidence>
<dbReference type="InterPro" id="IPR000477">
    <property type="entry name" value="RT_dom"/>
</dbReference>
<comment type="caution">
    <text evidence="2">The sequence shown here is derived from an EMBL/GenBank/DDBJ whole genome shotgun (WGS) entry which is preliminary data.</text>
</comment>
<evidence type="ECO:0000313" key="2">
    <source>
        <dbReference type="EMBL" id="CAB4015141.1"/>
    </source>
</evidence>
<proteinExistence type="predicted"/>
<dbReference type="SUPFAM" id="SSF56672">
    <property type="entry name" value="DNA/RNA polymerases"/>
    <property type="match status" value="1"/>
</dbReference>
<dbReference type="PANTHER" id="PTHR37984">
    <property type="entry name" value="PROTEIN CBG26694"/>
    <property type="match status" value="1"/>
</dbReference>
<feature type="domain" description="Reverse transcriptase" evidence="1">
    <location>
        <begin position="25"/>
        <end position="118"/>
    </location>
</feature>
<gene>
    <name evidence="2" type="ORF">PACLA_8A078763</name>
</gene>
<dbReference type="Gene3D" id="3.30.70.270">
    <property type="match status" value="1"/>
</dbReference>
<dbReference type="OrthoDB" id="5986544at2759"/>
<accession>A0A6S7JDY5</accession>
<reference evidence="2" key="1">
    <citation type="submission" date="2020-04" db="EMBL/GenBank/DDBJ databases">
        <authorList>
            <person name="Alioto T."/>
            <person name="Alioto T."/>
            <person name="Gomez Garrido J."/>
        </authorList>
    </citation>
    <scope>NUCLEOTIDE SEQUENCE</scope>
    <source>
        <strain evidence="2">A484AB</strain>
    </source>
</reference>
<dbReference type="InterPro" id="IPR043502">
    <property type="entry name" value="DNA/RNA_pol_sf"/>
</dbReference>
<dbReference type="Proteomes" id="UP001152795">
    <property type="component" value="Unassembled WGS sequence"/>
</dbReference>
<dbReference type="InterPro" id="IPR050951">
    <property type="entry name" value="Retrovirus_Pol_polyprotein"/>
</dbReference>
<evidence type="ECO:0000313" key="3">
    <source>
        <dbReference type="Proteomes" id="UP001152795"/>
    </source>
</evidence>
<dbReference type="InterPro" id="IPR043128">
    <property type="entry name" value="Rev_trsase/Diguanyl_cyclase"/>
</dbReference>
<dbReference type="EMBL" id="CACRXK020008599">
    <property type="protein sequence ID" value="CAB4015141.1"/>
    <property type="molecule type" value="Genomic_DNA"/>
</dbReference>